<feature type="domain" description="HTH tetR-type" evidence="8">
    <location>
        <begin position="94"/>
        <end position="154"/>
    </location>
</feature>
<dbReference type="Pfam" id="PF00440">
    <property type="entry name" value="TetR_N"/>
    <property type="match status" value="1"/>
</dbReference>
<dbReference type="Proteomes" id="UP000482800">
    <property type="component" value="Unassembled WGS sequence"/>
</dbReference>
<feature type="DNA-binding region" description="H-T-H motif" evidence="5">
    <location>
        <begin position="117"/>
        <end position="136"/>
    </location>
</feature>
<evidence type="ECO:0000256" key="4">
    <source>
        <dbReference type="ARBA" id="ARBA00023163"/>
    </source>
</evidence>
<dbReference type="SUPFAM" id="SSF46785">
    <property type="entry name" value="Winged helix' DNA-binding domain"/>
    <property type="match status" value="1"/>
</dbReference>
<organism evidence="9 10">
    <name type="scientific">Phytohabitans houttuyneae</name>
    <dbReference type="NCBI Taxonomy" id="1076126"/>
    <lineage>
        <taxon>Bacteria</taxon>
        <taxon>Bacillati</taxon>
        <taxon>Actinomycetota</taxon>
        <taxon>Actinomycetes</taxon>
        <taxon>Micromonosporales</taxon>
        <taxon>Micromonosporaceae</taxon>
    </lineage>
</organism>
<dbReference type="PROSITE" id="PS50977">
    <property type="entry name" value="HTH_TETR_2"/>
    <property type="match status" value="1"/>
</dbReference>
<reference evidence="9 10" key="1">
    <citation type="submission" date="2020-03" db="EMBL/GenBank/DDBJ databases">
        <title>Whole genome shotgun sequence of Phytohabitans houttuyneae NBRC 108639.</title>
        <authorList>
            <person name="Komaki H."/>
            <person name="Tamura T."/>
        </authorList>
    </citation>
    <scope>NUCLEOTIDE SEQUENCE [LARGE SCALE GENOMIC DNA]</scope>
    <source>
        <strain evidence="9 10">NBRC 108639</strain>
    </source>
</reference>
<keyword evidence="2" id="KW-0805">Transcription regulation</keyword>
<evidence type="ECO:0000256" key="2">
    <source>
        <dbReference type="ARBA" id="ARBA00023015"/>
    </source>
</evidence>
<feature type="domain" description="HTH gntR-type" evidence="7">
    <location>
        <begin position="3"/>
        <end position="71"/>
    </location>
</feature>
<protein>
    <submittedName>
        <fullName evidence="9">GntR family transcriptional regulator</fullName>
    </submittedName>
</protein>
<dbReference type="PANTHER" id="PTHR46577:SF1">
    <property type="entry name" value="HTH-TYPE TRANSCRIPTIONAL REGULATORY PROTEIN GABR"/>
    <property type="match status" value="1"/>
</dbReference>
<dbReference type="PANTHER" id="PTHR46577">
    <property type="entry name" value="HTH-TYPE TRANSCRIPTIONAL REGULATORY PROTEIN GABR"/>
    <property type="match status" value="1"/>
</dbReference>
<evidence type="ECO:0000256" key="3">
    <source>
        <dbReference type="ARBA" id="ARBA00023125"/>
    </source>
</evidence>
<proteinExistence type="predicted"/>
<dbReference type="InterPro" id="IPR036271">
    <property type="entry name" value="Tet_transcr_reg_TetR-rel_C_sf"/>
</dbReference>
<dbReference type="AlphaFoldDB" id="A0A6V8KPD9"/>
<sequence>MAVAPYQRIVSDVRARIADGRLAPGDRMPSTRRLAKEWGVALATATKAMALLCQEGVLEARPRSGTFVASTEPSPSAPAPAARPAAATRAPDGDLTRQRIVRAAIEIADAEGLDGLSMRGVAAKLRVATMSTYRHVASKDDLVLLMADAAFGELGYPDPQPDDWRALIERAARTLWKTFRRHPWLAQVFPLTRPMPLTGLLTHSEQMHAALRPFGLDATARLDVLVMLYSHIQGLAIHLERETQAQEASGLTDEEWMDQNAHAMEAIAASGRYPGFAGMMAEFGEAGYDLDLDKIFELGLRTLLDGLSVTLERHTPA</sequence>
<evidence type="ECO:0000259" key="8">
    <source>
        <dbReference type="PROSITE" id="PS50977"/>
    </source>
</evidence>
<feature type="region of interest" description="Disordered" evidence="6">
    <location>
        <begin position="66"/>
        <end position="93"/>
    </location>
</feature>
<dbReference type="InterPro" id="IPR000524">
    <property type="entry name" value="Tscrpt_reg_HTH_GntR"/>
</dbReference>
<dbReference type="InterPro" id="IPR036390">
    <property type="entry name" value="WH_DNA-bd_sf"/>
</dbReference>
<dbReference type="InterPro" id="IPR036388">
    <property type="entry name" value="WH-like_DNA-bd_sf"/>
</dbReference>
<evidence type="ECO:0000313" key="10">
    <source>
        <dbReference type="Proteomes" id="UP000482800"/>
    </source>
</evidence>
<keyword evidence="10" id="KW-1185">Reference proteome</keyword>
<dbReference type="InterPro" id="IPR004111">
    <property type="entry name" value="Repressor_TetR_C"/>
</dbReference>
<dbReference type="SUPFAM" id="SSF46689">
    <property type="entry name" value="Homeodomain-like"/>
    <property type="match status" value="1"/>
</dbReference>
<dbReference type="Pfam" id="PF00392">
    <property type="entry name" value="GntR"/>
    <property type="match status" value="1"/>
</dbReference>
<keyword evidence="3 5" id="KW-0238">DNA-binding</keyword>
<accession>A0A6V8KPD9</accession>
<dbReference type="EMBL" id="BLPF01000003">
    <property type="protein sequence ID" value="GFJ84079.1"/>
    <property type="molecule type" value="Genomic_DNA"/>
</dbReference>
<evidence type="ECO:0000256" key="1">
    <source>
        <dbReference type="ARBA" id="ARBA00022898"/>
    </source>
</evidence>
<dbReference type="PROSITE" id="PS50949">
    <property type="entry name" value="HTH_GNTR"/>
    <property type="match status" value="1"/>
</dbReference>
<reference evidence="9 10" key="2">
    <citation type="submission" date="2020-03" db="EMBL/GenBank/DDBJ databases">
        <authorList>
            <person name="Ichikawa N."/>
            <person name="Kimura A."/>
            <person name="Kitahashi Y."/>
            <person name="Uohara A."/>
        </authorList>
    </citation>
    <scope>NUCLEOTIDE SEQUENCE [LARGE SCALE GENOMIC DNA]</scope>
    <source>
        <strain evidence="9 10">NBRC 108639</strain>
    </source>
</reference>
<gene>
    <name evidence="9" type="ORF">Phou_082590</name>
</gene>
<dbReference type="SUPFAM" id="SSF48498">
    <property type="entry name" value="Tetracyclin repressor-like, C-terminal domain"/>
    <property type="match status" value="1"/>
</dbReference>
<dbReference type="GO" id="GO:0003700">
    <property type="term" value="F:DNA-binding transcription factor activity"/>
    <property type="evidence" value="ECO:0007669"/>
    <property type="project" value="InterPro"/>
</dbReference>
<dbReference type="RefSeq" id="WP_173067366.1">
    <property type="nucleotide sequence ID" value="NZ_BAABGO010000013.1"/>
</dbReference>
<evidence type="ECO:0000256" key="6">
    <source>
        <dbReference type="SAM" id="MobiDB-lite"/>
    </source>
</evidence>
<dbReference type="CDD" id="cd07377">
    <property type="entry name" value="WHTH_GntR"/>
    <property type="match status" value="1"/>
</dbReference>
<evidence type="ECO:0000256" key="5">
    <source>
        <dbReference type="PROSITE-ProRule" id="PRU00335"/>
    </source>
</evidence>
<dbReference type="InterPro" id="IPR051446">
    <property type="entry name" value="HTH_trans_reg/aminotransferase"/>
</dbReference>
<dbReference type="Gene3D" id="1.10.357.10">
    <property type="entry name" value="Tetracycline Repressor, domain 2"/>
    <property type="match status" value="1"/>
</dbReference>
<dbReference type="GO" id="GO:0045892">
    <property type="term" value="P:negative regulation of DNA-templated transcription"/>
    <property type="evidence" value="ECO:0007669"/>
    <property type="project" value="InterPro"/>
</dbReference>
<dbReference type="InterPro" id="IPR009057">
    <property type="entry name" value="Homeodomain-like_sf"/>
</dbReference>
<evidence type="ECO:0000259" key="7">
    <source>
        <dbReference type="PROSITE" id="PS50949"/>
    </source>
</evidence>
<comment type="caution">
    <text evidence="9">The sequence shown here is derived from an EMBL/GenBank/DDBJ whole genome shotgun (WGS) entry which is preliminary data.</text>
</comment>
<evidence type="ECO:0000313" key="9">
    <source>
        <dbReference type="EMBL" id="GFJ84079.1"/>
    </source>
</evidence>
<dbReference type="Pfam" id="PF02909">
    <property type="entry name" value="TetR_C_1"/>
    <property type="match status" value="1"/>
</dbReference>
<name>A0A6V8KPD9_9ACTN</name>
<dbReference type="SMART" id="SM00345">
    <property type="entry name" value="HTH_GNTR"/>
    <property type="match status" value="1"/>
</dbReference>
<feature type="compositionally biased region" description="Low complexity" evidence="6">
    <location>
        <begin position="69"/>
        <end position="90"/>
    </location>
</feature>
<keyword evidence="4" id="KW-0804">Transcription</keyword>
<dbReference type="Gene3D" id="1.10.10.60">
    <property type="entry name" value="Homeodomain-like"/>
    <property type="match status" value="1"/>
</dbReference>
<dbReference type="InterPro" id="IPR001647">
    <property type="entry name" value="HTH_TetR"/>
</dbReference>
<dbReference type="Gene3D" id="1.10.10.10">
    <property type="entry name" value="Winged helix-like DNA-binding domain superfamily/Winged helix DNA-binding domain"/>
    <property type="match status" value="1"/>
</dbReference>
<keyword evidence="1" id="KW-0663">Pyridoxal phosphate</keyword>
<dbReference type="GO" id="GO:0003677">
    <property type="term" value="F:DNA binding"/>
    <property type="evidence" value="ECO:0007669"/>
    <property type="project" value="UniProtKB-UniRule"/>
</dbReference>